<dbReference type="PANTHER" id="PTHR30146:SF109">
    <property type="entry name" value="HTH-TYPE TRANSCRIPTIONAL REGULATOR GALS"/>
    <property type="match status" value="1"/>
</dbReference>
<accession>A0A6V8P7B2</accession>
<dbReference type="RefSeq" id="WP_219855725.1">
    <property type="nucleotide sequence ID" value="NZ_BLRY01000260.1"/>
</dbReference>
<dbReference type="PANTHER" id="PTHR30146">
    <property type="entry name" value="LACI-RELATED TRANSCRIPTIONAL REPRESSOR"/>
    <property type="match status" value="1"/>
</dbReference>
<name>A0A6V8P7B2_9ACTN</name>
<keyword evidence="2" id="KW-0238">DNA-binding</keyword>
<evidence type="ECO:0000313" key="5">
    <source>
        <dbReference type="EMBL" id="GFP28522.1"/>
    </source>
</evidence>
<dbReference type="Proteomes" id="UP000591948">
    <property type="component" value="Unassembled WGS sequence"/>
</dbReference>
<dbReference type="AlphaFoldDB" id="A0A6V8P7B2"/>
<keyword evidence="1" id="KW-0805">Transcription regulation</keyword>
<dbReference type="CDD" id="cd06267">
    <property type="entry name" value="PBP1_LacI_sugar_binding-like"/>
    <property type="match status" value="1"/>
</dbReference>
<evidence type="ECO:0000256" key="3">
    <source>
        <dbReference type="ARBA" id="ARBA00023163"/>
    </source>
</evidence>
<feature type="non-terminal residue" evidence="5">
    <location>
        <position position="1"/>
    </location>
</feature>
<dbReference type="GO" id="GO:0000976">
    <property type="term" value="F:transcription cis-regulatory region binding"/>
    <property type="evidence" value="ECO:0007669"/>
    <property type="project" value="TreeGrafter"/>
</dbReference>
<dbReference type="GO" id="GO:0003700">
    <property type="term" value="F:DNA-binding transcription factor activity"/>
    <property type="evidence" value="ECO:0007669"/>
    <property type="project" value="TreeGrafter"/>
</dbReference>
<evidence type="ECO:0000256" key="2">
    <source>
        <dbReference type="ARBA" id="ARBA00023125"/>
    </source>
</evidence>
<dbReference type="InterPro" id="IPR000843">
    <property type="entry name" value="HTH_LacI"/>
</dbReference>
<organism evidence="5 6">
    <name type="scientific">Candidatus Hakubella thermalkaliphila</name>
    <dbReference type="NCBI Taxonomy" id="2754717"/>
    <lineage>
        <taxon>Bacteria</taxon>
        <taxon>Bacillati</taxon>
        <taxon>Actinomycetota</taxon>
        <taxon>Actinomycetota incertae sedis</taxon>
        <taxon>Candidatus Hakubellales</taxon>
        <taxon>Candidatus Hakubellaceae</taxon>
        <taxon>Candidatus Hakubella</taxon>
    </lineage>
</organism>
<dbReference type="Gene3D" id="3.40.50.2300">
    <property type="match status" value="2"/>
</dbReference>
<dbReference type="SUPFAM" id="SSF53822">
    <property type="entry name" value="Periplasmic binding protein-like I"/>
    <property type="match status" value="1"/>
</dbReference>
<protein>
    <submittedName>
        <fullName evidence="5">LacI family transcriptional regulator</fullName>
    </submittedName>
</protein>
<feature type="domain" description="HTH lacI-type" evidence="4">
    <location>
        <begin position="1"/>
        <end position="23"/>
    </location>
</feature>
<evidence type="ECO:0000259" key="4">
    <source>
        <dbReference type="PROSITE" id="PS50932"/>
    </source>
</evidence>
<keyword evidence="6" id="KW-1185">Reference proteome</keyword>
<keyword evidence="3" id="KW-0804">Transcription</keyword>
<reference evidence="5 6" key="1">
    <citation type="journal article" date="2020" name="Front. Microbiol.">
        <title>Single-cell genomics of novel Actinobacteria with the Wood-Ljungdahl pathway discovered in a serpentinizing system.</title>
        <authorList>
            <person name="Merino N."/>
            <person name="Kawai M."/>
            <person name="Boyd E.S."/>
            <person name="Colman D.R."/>
            <person name="McGlynn S.E."/>
            <person name="Nealson K.H."/>
            <person name="Kurokawa K."/>
            <person name="Hongoh Y."/>
        </authorList>
    </citation>
    <scope>NUCLEOTIDE SEQUENCE [LARGE SCALE GENOMIC DNA]</scope>
    <source>
        <strain evidence="5 6">S33</strain>
    </source>
</reference>
<comment type="caution">
    <text evidence="5">The sequence shown here is derived from an EMBL/GenBank/DDBJ whole genome shotgun (WGS) entry which is preliminary data.</text>
</comment>
<gene>
    <name evidence="5" type="ORF">HKBW3S33_01937</name>
</gene>
<evidence type="ECO:0000313" key="6">
    <source>
        <dbReference type="Proteomes" id="UP000591948"/>
    </source>
</evidence>
<sequence>QRVLEVVNKLDYVPQYAARSLKAKKKGALGLATFWDFELMSSKYFREIVQGITSVTSELGYKLHLINLEQTDLEERGLQTLASDGSLDGIFFLAPTVSQLILIKAALRKFPFVIIGASVKDPKVSFVDSDNYEGGRQVVNHLVKLGHQRIAFVYPDLEIFNAAHRLEGYKAGLRENGLPVHEELTVSLKDKQSGEECITQLLEANPTAIFAFHDLTVAKLISYLVGKGIRVPEDIAIIGFDDEEFCRFFDPPITTVRQPLRQMGKIAAQGLIERRLHGSGEAFQQVLSVRLIVRESCGAKLAWRKTIDSELVQS</sequence>
<proteinExistence type="predicted"/>
<dbReference type="PROSITE" id="PS50932">
    <property type="entry name" value="HTH_LACI_2"/>
    <property type="match status" value="1"/>
</dbReference>
<evidence type="ECO:0000256" key="1">
    <source>
        <dbReference type="ARBA" id="ARBA00023015"/>
    </source>
</evidence>
<dbReference type="Pfam" id="PF13377">
    <property type="entry name" value="Peripla_BP_3"/>
    <property type="match status" value="1"/>
</dbReference>
<dbReference type="InterPro" id="IPR028082">
    <property type="entry name" value="Peripla_BP_I"/>
</dbReference>
<dbReference type="InterPro" id="IPR046335">
    <property type="entry name" value="LacI/GalR-like_sensor"/>
</dbReference>
<dbReference type="EMBL" id="BLRY01000260">
    <property type="protein sequence ID" value="GFP28522.1"/>
    <property type="molecule type" value="Genomic_DNA"/>
</dbReference>